<dbReference type="Pfam" id="PF03265">
    <property type="entry name" value="DNase_II"/>
    <property type="match status" value="1"/>
</dbReference>
<keyword evidence="4" id="KW-1185">Reference proteome</keyword>
<reference evidence="3 4" key="1">
    <citation type="journal article" date="2010" name="Plant Cell">
        <title>The Chlorella variabilis NC64A genome reveals adaptation to photosymbiosis, coevolution with viruses, and cryptic sex.</title>
        <authorList>
            <person name="Blanc G."/>
            <person name="Duncan G."/>
            <person name="Agarkova I."/>
            <person name="Borodovsky M."/>
            <person name="Gurnon J."/>
            <person name="Kuo A."/>
            <person name="Lindquist E."/>
            <person name="Lucas S."/>
            <person name="Pangilinan J."/>
            <person name="Polle J."/>
            <person name="Salamov A."/>
            <person name="Terry A."/>
            <person name="Yamada T."/>
            <person name="Dunigan D.D."/>
            <person name="Grigoriev I.V."/>
            <person name="Claverie J.M."/>
            <person name="Van Etten J.L."/>
        </authorList>
    </citation>
    <scope>NUCLEOTIDE SEQUENCE [LARGE SCALE GENOMIC DNA]</scope>
    <source>
        <strain evidence="3 4">NC64A</strain>
    </source>
</reference>
<organism evidence="4">
    <name type="scientific">Chlorella variabilis</name>
    <name type="common">Green alga</name>
    <dbReference type="NCBI Taxonomy" id="554065"/>
    <lineage>
        <taxon>Eukaryota</taxon>
        <taxon>Viridiplantae</taxon>
        <taxon>Chlorophyta</taxon>
        <taxon>core chlorophytes</taxon>
        <taxon>Trebouxiophyceae</taxon>
        <taxon>Chlorellales</taxon>
        <taxon>Chlorellaceae</taxon>
        <taxon>Chlorella clade</taxon>
        <taxon>Chlorella</taxon>
    </lineage>
</organism>
<dbReference type="InterPro" id="IPR004947">
    <property type="entry name" value="DNase_II"/>
</dbReference>
<evidence type="ECO:0000313" key="3">
    <source>
        <dbReference type="EMBL" id="EFN55431.1"/>
    </source>
</evidence>
<evidence type="ECO:0000256" key="2">
    <source>
        <dbReference type="ARBA" id="ARBA00022801"/>
    </source>
</evidence>
<dbReference type="Proteomes" id="UP000008141">
    <property type="component" value="Unassembled WGS sequence"/>
</dbReference>
<proteinExistence type="inferred from homology"/>
<protein>
    <submittedName>
        <fullName evidence="3">Uncharacterized protein</fullName>
    </submittedName>
</protein>
<dbReference type="RefSeq" id="XP_005847533.1">
    <property type="nucleotide sequence ID" value="XM_005847471.1"/>
</dbReference>
<comment type="similarity">
    <text evidence="1">Belongs to the DNase II family.</text>
</comment>
<dbReference type="AlphaFoldDB" id="E1ZF38"/>
<sequence length="200" mass="22721">MSNEQSNNGLKLDVKTGKLSLWRLFPTFTFTFYYNSDTELEVMDFALKDYRNYKESGFRPVELSAGIWHLAKANEPEASFYEELAMHDLFKGVWNVRTHLKKKTVCSSTFCMQDIIPSDGRVNNISAVGVEEDGDVYPWTLQGSEHAKMAVCIDRSDKLVMVGDLNNTLTQKKRGGGGIVLRQPRLNKMLQEISRTVDTP</sequence>
<dbReference type="GO" id="GO:0004531">
    <property type="term" value="F:deoxyribonuclease II activity"/>
    <property type="evidence" value="ECO:0007669"/>
    <property type="project" value="InterPro"/>
</dbReference>
<name>E1ZF38_CHLVA</name>
<accession>E1ZF38</accession>
<dbReference type="OrthoDB" id="514146at2759"/>
<evidence type="ECO:0000256" key="1">
    <source>
        <dbReference type="ARBA" id="ARBA00007527"/>
    </source>
</evidence>
<dbReference type="GeneID" id="17354945"/>
<evidence type="ECO:0000313" key="4">
    <source>
        <dbReference type="Proteomes" id="UP000008141"/>
    </source>
</evidence>
<gene>
    <name evidence="3" type="ORF">CHLNCDRAFT_52221</name>
</gene>
<dbReference type="InParanoid" id="E1ZF38"/>
<dbReference type="EMBL" id="GL433844">
    <property type="protein sequence ID" value="EFN55431.1"/>
    <property type="molecule type" value="Genomic_DNA"/>
</dbReference>
<keyword evidence="2" id="KW-0378">Hydrolase</keyword>
<dbReference type="KEGG" id="cvr:CHLNCDRAFT_52221"/>